<evidence type="ECO:0000256" key="4">
    <source>
        <dbReference type="ARBA" id="ARBA00022490"/>
    </source>
</evidence>
<name>A0A0V1J8K0_TRIPS</name>
<evidence type="ECO:0000259" key="8">
    <source>
        <dbReference type="Pfam" id="PF10189"/>
    </source>
</evidence>
<dbReference type="InterPro" id="IPR019333">
    <property type="entry name" value="INTS3_N"/>
</dbReference>
<dbReference type="AlphaFoldDB" id="A0A0V1J8K0"/>
<comment type="subcellular location">
    <subcellularLocation>
        <location evidence="2">Cytoplasm</location>
    </subcellularLocation>
    <subcellularLocation>
        <location evidence="1">Nucleus</location>
    </subcellularLocation>
</comment>
<comment type="caution">
    <text evidence="10">The sequence shown here is derived from an EMBL/GenBank/DDBJ whole genome shotgun (WGS) entry which is preliminary data.</text>
</comment>
<evidence type="ECO:0000313" key="11">
    <source>
        <dbReference type="Proteomes" id="UP000054805"/>
    </source>
</evidence>
<feature type="domain" description="Ints3-like C-terminal" evidence="9">
    <location>
        <begin position="544"/>
        <end position="937"/>
    </location>
</feature>
<accession>A0A0V1J8K0</accession>
<sequence>MTSAESKVESQKNLSKLSRGEAKCETECRLEQCYYKLTLDFHKFTCDEIDAHTIGAVGCETVEELSLGLLFGILIEPDRAAGYFRNLITLNQDGMPCVINSLLPLIGETFNKCTESVRKQIVWLFRELAKVNCQGVDIVCQLLLRQCSAGDLSCKNLWLADSLVDFFSAQFSWLEKNPAVIGFVIYKFLRLIRDHQADAHRALLERETNLCVKLLRDHMLHCAVVGRDLVRLLISVGGFAPFKLIFQEMISNPSCFGSSFGGLQQLLQQRTSRRFHASLITCDLESKLKFMLSQVRMNDYQQFLLWLDAHYFSKPEQASLRQDVIRFICTCIYPTNEVINSTIIQRWYFISQLISTCPVPLETIFCKLALYYDWLFFNPESESVMLLEPAILMARNFLPSQPEQAFSILEFLALTAYEFYPPMRQQILACVRGSFRKIISDHVLPSMDVFFALPNWDEKAKQKVWNLCHDDIPTSVKLQNTEIQRMTTGVDEQDEMQQQQLVNIESKQCRSEEDWEAVKLNRLLGQLDPKLRVCVKKLSEVRTESSSSCKAMVDLLMAMFQLEKFDQEQATLLAECLCLLFKMFFAHRLLPDNLSNFEQQQQLLQQHQQQQDYSDDNFNEPLFMIFRNLCLTPEDDPSRKPLLLLLAKMYEKQQRLGYFFLYFLQYNGSTIKSKTMTPYKDLAKLVGNSLDEMLEQDLKICARDDYRLFFLLLPHVYKACPEVSLRSTEIIHLVAAYFDGVILYDFLVQMNELELQLFRKDTFPSVLQASLEWSTMEQMCFWNLVSADGVPIEWIQHTIPKLEYPKHVEAMINICLMLGQLKREPGKVLVRQLLSSSEHRFAVNGLKKLMVEYENRTADLVAQILCSTVVDTGTKAKRHQAKAPSQEQILAHLDHFRCSTSSCDSFFSKEPIQAALNTVKARCSQALRVQFNDLFSISDILDSVRDGRSLRRRSVPVSRTKVNDSSDDDAGSYVLAKNAKKRGRQSTVGSDILFRWRCCSL</sequence>
<organism evidence="10 11">
    <name type="scientific">Trichinella pseudospiralis</name>
    <name type="common">Parasitic roundworm</name>
    <dbReference type="NCBI Taxonomy" id="6337"/>
    <lineage>
        <taxon>Eukaryota</taxon>
        <taxon>Metazoa</taxon>
        <taxon>Ecdysozoa</taxon>
        <taxon>Nematoda</taxon>
        <taxon>Enoplea</taxon>
        <taxon>Dorylaimia</taxon>
        <taxon>Trichinellida</taxon>
        <taxon>Trichinellidae</taxon>
        <taxon>Trichinella</taxon>
    </lineage>
</organism>
<dbReference type="Pfam" id="PF10189">
    <property type="entry name" value="Ints3_N"/>
    <property type="match status" value="1"/>
</dbReference>
<keyword evidence="11" id="KW-1185">Reference proteome</keyword>
<evidence type="ECO:0000256" key="2">
    <source>
        <dbReference type="ARBA" id="ARBA00004496"/>
    </source>
</evidence>
<comment type="function">
    <text evidence="7">Component of the integrator complex, a multiprotein complex that terminates RNA polymerase II (Pol II) transcription in the promoter-proximal region of genes. The integrator complex provides a quality checkpoint during transcription elongation by driving premature transcription termination of transcripts that are unfavorably configured for transcriptional elongation: the complex terminates transcription by (1) catalyzing dephosphorylation of the C-terminal domain (CTD) of Pol II subunit Polr2A/Rbp1 and Spt5, and (2) degrading the exiting nascent RNA transcript via endonuclease activity. The integrator complex is also involved in the 3'-end processing of the U7 snRNA, and also the spliceosomal snRNAs U1, U2, U4 and U5.</text>
</comment>
<dbReference type="GO" id="GO:0005634">
    <property type="term" value="C:nucleus"/>
    <property type="evidence" value="ECO:0007669"/>
    <property type="project" value="UniProtKB-SubCell"/>
</dbReference>
<dbReference type="Proteomes" id="UP000054805">
    <property type="component" value="Unassembled WGS sequence"/>
</dbReference>
<feature type="domain" description="Integrator complex subunit 3 N-terminal" evidence="8">
    <location>
        <begin position="62"/>
        <end position="464"/>
    </location>
</feature>
<evidence type="ECO:0000259" key="9">
    <source>
        <dbReference type="Pfam" id="PF24566"/>
    </source>
</evidence>
<evidence type="ECO:0000256" key="3">
    <source>
        <dbReference type="ARBA" id="ARBA00006130"/>
    </source>
</evidence>
<dbReference type="EMBL" id="JYDS01000026">
    <property type="protein sequence ID" value="KRZ31321.1"/>
    <property type="molecule type" value="Genomic_DNA"/>
</dbReference>
<evidence type="ECO:0000313" key="10">
    <source>
        <dbReference type="EMBL" id="KRZ31321.1"/>
    </source>
</evidence>
<protein>
    <recommendedName>
        <fullName evidence="6">SOSS complex subunit A homolog</fullName>
    </recommendedName>
</protein>
<comment type="similarity">
    <text evidence="3">Belongs to the Integrator subunit 3 family.</text>
</comment>
<proteinExistence type="inferred from homology"/>
<evidence type="ECO:0000256" key="5">
    <source>
        <dbReference type="ARBA" id="ARBA00023242"/>
    </source>
</evidence>
<dbReference type="InterPro" id="IPR056518">
    <property type="entry name" value="HEAT_Ints3_C"/>
</dbReference>
<dbReference type="PANTHER" id="PTHR13587">
    <property type="entry name" value="INTEGRATOR COMPLEX SUBUNIT 3"/>
    <property type="match status" value="1"/>
</dbReference>
<keyword evidence="4" id="KW-0963">Cytoplasm</keyword>
<gene>
    <name evidence="10" type="primary">INTS3</name>
    <name evidence="10" type="ORF">T4B_11086</name>
</gene>
<evidence type="ECO:0000256" key="7">
    <source>
        <dbReference type="ARBA" id="ARBA00054331"/>
    </source>
</evidence>
<keyword evidence="5" id="KW-0539">Nucleus</keyword>
<evidence type="ECO:0000256" key="6">
    <source>
        <dbReference type="ARBA" id="ARBA00032741"/>
    </source>
</evidence>
<dbReference type="GO" id="GO:0005737">
    <property type="term" value="C:cytoplasm"/>
    <property type="evidence" value="ECO:0007669"/>
    <property type="project" value="UniProtKB-SubCell"/>
</dbReference>
<reference evidence="10 11" key="1">
    <citation type="submission" date="2015-01" db="EMBL/GenBank/DDBJ databases">
        <title>Evolution of Trichinella species and genotypes.</title>
        <authorList>
            <person name="Korhonen P.K."/>
            <person name="Edoardo P."/>
            <person name="Giuseppe L.R."/>
            <person name="Gasser R.B."/>
        </authorList>
    </citation>
    <scope>NUCLEOTIDE SEQUENCE [LARGE SCALE GENOMIC DNA]</scope>
    <source>
        <strain evidence="10">ISS588</strain>
    </source>
</reference>
<dbReference type="PANTHER" id="PTHR13587:SF7">
    <property type="entry name" value="INTEGRATOR COMPLEX SUBUNIT 3"/>
    <property type="match status" value="1"/>
</dbReference>
<dbReference type="Pfam" id="PF24566">
    <property type="entry name" value="HEAT_Ints3_C"/>
    <property type="match status" value="1"/>
</dbReference>
<evidence type="ECO:0000256" key="1">
    <source>
        <dbReference type="ARBA" id="ARBA00004123"/>
    </source>
</evidence>
<dbReference type="InterPro" id="IPR045334">
    <property type="entry name" value="INTS3"/>
</dbReference>